<protein>
    <submittedName>
        <fullName evidence="1">ABC transporter ATP-binding protein</fullName>
    </submittedName>
</protein>
<proteinExistence type="predicted"/>
<evidence type="ECO:0000313" key="1">
    <source>
        <dbReference type="WBParaSite" id="GPUH_0001645401-mRNA-1"/>
    </source>
</evidence>
<accession>A0A183E641</accession>
<dbReference type="WBParaSite" id="GPUH_0001645401-mRNA-1">
    <property type="protein sequence ID" value="GPUH_0001645401-mRNA-1"/>
    <property type="gene ID" value="GPUH_0001645401"/>
</dbReference>
<dbReference type="AlphaFoldDB" id="A0A183E641"/>
<reference evidence="1" key="1">
    <citation type="submission" date="2016-06" db="UniProtKB">
        <authorList>
            <consortium name="WormBaseParasite"/>
        </authorList>
    </citation>
    <scope>IDENTIFICATION</scope>
</reference>
<organism evidence="1">
    <name type="scientific">Gongylonema pulchrum</name>
    <dbReference type="NCBI Taxonomy" id="637853"/>
    <lineage>
        <taxon>Eukaryota</taxon>
        <taxon>Metazoa</taxon>
        <taxon>Ecdysozoa</taxon>
        <taxon>Nematoda</taxon>
        <taxon>Chromadorea</taxon>
        <taxon>Rhabditida</taxon>
        <taxon>Spirurina</taxon>
        <taxon>Spiruromorpha</taxon>
        <taxon>Spiruroidea</taxon>
        <taxon>Gongylonematidae</taxon>
        <taxon>Gongylonema</taxon>
    </lineage>
</organism>
<name>A0A183E641_9BILA</name>
<sequence>LKRVRGRFSVETRKLEKQLSELTDEDDWLKDLLKDELEKRKRRQEIFEEVAAGHWQMWKILPSGQEFVTG</sequence>